<dbReference type="RefSeq" id="WP_135465132.1">
    <property type="nucleotide sequence ID" value="NZ_SRLC01000003.1"/>
</dbReference>
<reference evidence="2 3" key="1">
    <citation type="submission" date="2019-04" db="EMBL/GenBank/DDBJ databases">
        <authorList>
            <person name="Feng G."/>
            <person name="Zhang J."/>
            <person name="Zhu H."/>
        </authorList>
    </citation>
    <scope>NUCLEOTIDE SEQUENCE [LARGE SCALE GENOMIC DNA]</scope>
    <source>
        <strain evidence="2 3">JCM 31653</strain>
    </source>
</reference>
<evidence type="ECO:0000313" key="3">
    <source>
        <dbReference type="Proteomes" id="UP000297549"/>
    </source>
</evidence>
<sequence>MIKYYGLLGVAALLGGNPAAAQSVGMGTTQPNGRAILDISSPTGNQGLLIPRLDSVQRVAIASPPDGLMVFQKDGRPGLWYAFGGQWLYLPPAGKRPDNLGSHAASQNLNLGTNKLLGNGGTVGVGVNSKGGIDMGSATSNFIVGSGGESLTTGSTNGLVGDQAGWQLTTGSSNEFWGNNSSYSIQTGGSNAFIGDNAGTTVLGSINDVGGSVAIGSYARLEIQPTAQTPNPRNMIAVGYTSIGNVPNTLVLGNYYPGSPLDNVGIGTTGPQRALDVNGTIRQTTYTAGSFTLEPGEATSYDWNHGLGYRPMIIVGRDQTGGGSAEYVGVSYEHADNNLLRFRLRNNSDASTATFVLRWIRVD</sequence>
<gene>
    <name evidence="2" type="ORF">E5K00_20210</name>
</gene>
<protein>
    <submittedName>
        <fullName evidence="2">Uncharacterized protein</fullName>
    </submittedName>
</protein>
<feature type="chain" id="PRO_5021337464" evidence="1">
    <location>
        <begin position="22"/>
        <end position="363"/>
    </location>
</feature>
<dbReference type="EMBL" id="SRLC01000003">
    <property type="protein sequence ID" value="TGE20331.1"/>
    <property type="molecule type" value="Genomic_DNA"/>
</dbReference>
<comment type="caution">
    <text evidence="2">The sequence shown here is derived from an EMBL/GenBank/DDBJ whole genome shotgun (WGS) entry which is preliminary data.</text>
</comment>
<accession>A0A4Z0PTJ4</accession>
<keyword evidence="1" id="KW-0732">Signal</keyword>
<dbReference type="OrthoDB" id="868987at2"/>
<evidence type="ECO:0000256" key="1">
    <source>
        <dbReference type="SAM" id="SignalP"/>
    </source>
</evidence>
<evidence type="ECO:0000313" key="2">
    <source>
        <dbReference type="EMBL" id="TGE20331.1"/>
    </source>
</evidence>
<feature type="signal peptide" evidence="1">
    <location>
        <begin position="1"/>
        <end position="21"/>
    </location>
</feature>
<keyword evidence="3" id="KW-1185">Reference proteome</keyword>
<dbReference type="Proteomes" id="UP000297549">
    <property type="component" value="Unassembled WGS sequence"/>
</dbReference>
<proteinExistence type="predicted"/>
<name>A0A4Z0PTJ4_9BACT</name>
<dbReference type="AlphaFoldDB" id="A0A4Z0PTJ4"/>
<organism evidence="2 3">
    <name type="scientific">Hymenobacter aquaticus</name>
    <dbReference type="NCBI Taxonomy" id="1867101"/>
    <lineage>
        <taxon>Bacteria</taxon>
        <taxon>Pseudomonadati</taxon>
        <taxon>Bacteroidota</taxon>
        <taxon>Cytophagia</taxon>
        <taxon>Cytophagales</taxon>
        <taxon>Hymenobacteraceae</taxon>
        <taxon>Hymenobacter</taxon>
    </lineage>
</organism>